<keyword evidence="1" id="KW-0812">Transmembrane</keyword>
<evidence type="ECO:0000256" key="1">
    <source>
        <dbReference type="SAM" id="Phobius"/>
    </source>
</evidence>
<evidence type="ECO:0000313" key="2">
    <source>
        <dbReference type="EMBL" id="KAF7728347.1"/>
    </source>
</evidence>
<name>A0A8H7ERR8_9FUNG</name>
<keyword evidence="3" id="KW-1185">Reference proteome</keyword>
<dbReference type="EMBL" id="JABAYA010000039">
    <property type="protein sequence ID" value="KAF7728347.1"/>
    <property type="molecule type" value="Genomic_DNA"/>
</dbReference>
<comment type="caution">
    <text evidence="2">The sequence shown here is derived from an EMBL/GenBank/DDBJ whole genome shotgun (WGS) entry which is preliminary data.</text>
</comment>
<dbReference type="OrthoDB" id="2104804at2759"/>
<dbReference type="Proteomes" id="UP000605846">
    <property type="component" value="Unassembled WGS sequence"/>
</dbReference>
<reference evidence="2" key="1">
    <citation type="submission" date="2020-01" db="EMBL/GenBank/DDBJ databases">
        <title>Genome Sequencing of Three Apophysomyces-Like Fungal Strains Confirms a Novel Fungal Genus in the Mucoromycota with divergent Burkholderia-like Endosymbiotic Bacteria.</title>
        <authorList>
            <person name="Stajich J.E."/>
            <person name="Macias A.M."/>
            <person name="Carter-House D."/>
            <person name="Lovett B."/>
            <person name="Kasson L.R."/>
            <person name="Berry K."/>
            <person name="Grigoriev I."/>
            <person name="Chang Y."/>
            <person name="Spatafora J."/>
            <person name="Kasson M.T."/>
        </authorList>
    </citation>
    <scope>NUCLEOTIDE SEQUENCE</scope>
    <source>
        <strain evidence="2">NRRL A-21654</strain>
    </source>
</reference>
<dbReference type="AlphaFoldDB" id="A0A8H7ERR8"/>
<proteinExistence type="predicted"/>
<organism evidence="2 3">
    <name type="scientific">Apophysomyces ossiformis</name>
    <dbReference type="NCBI Taxonomy" id="679940"/>
    <lineage>
        <taxon>Eukaryota</taxon>
        <taxon>Fungi</taxon>
        <taxon>Fungi incertae sedis</taxon>
        <taxon>Mucoromycota</taxon>
        <taxon>Mucoromycotina</taxon>
        <taxon>Mucoromycetes</taxon>
        <taxon>Mucorales</taxon>
        <taxon>Mucorineae</taxon>
        <taxon>Mucoraceae</taxon>
        <taxon>Apophysomyces</taxon>
    </lineage>
</organism>
<sequence>MAFQSTLIRHWHILVTATALMILISLTYLSSNAPFDVLSLNKRSYPVEAAILTYFPEVKIRVPTIPWWIARWLRPSWSEWMGPPAACDNQPLPFPILRRMVADSLGISDSDHMFDAGISISKPILLLPTNHIITGKPMCVRAIVPPFISPPKHIKDDPYRYLYAPFEKQDLEFTAPWWDAIVVSADNQETGSSIPLRMRPWSGHRLLRDARRLVILDNNTPEWSCRMNERMFERRLWHIYESDVVFHDNGRYRIEGQLEYMEARWNFEKGPITPYESQRMEVHPQDVLDVTRAHRNSYDEKTAMALPLCTRADHPGRWLPAVNGTGRSDKRGMVWSPYTCRYRTIPYDTFNRCLARKYPRGIDIYGDSNMRRSLKKFITQGKWCNHEDNFSTDRRACFCEDFNEATWDTALFNTSARINNLTFGAVPRKLSSDTSSYRQSQGVRVRSYKWDGLTFLNEPKWQQAIRTASVDIVIISLGNWDAAYMSMEEFSVALTELVELVKQNYIYPNNHKPPRVVYRTPQYYCCRVDHTDRHRHTSGARIQAFDQLARGVFVKHFKAIIWDTVMLGEARTWDEKLESRKCPANHASADVVEIENQLLMNALCNE</sequence>
<feature type="transmembrane region" description="Helical" evidence="1">
    <location>
        <begin position="12"/>
        <end position="31"/>
    </location>
</feature>
<accession>A0A8H7ERR8</accession>
<gene>
    <name evidence="2" type="ORF">EC973_006288</name>
</gene>
<keyword evidence="1" id="KW-0472">Membrane</keyword>
<keyword evidence="1" id="KW-1133">Transmembrane helix</keyword>
<protein>
    <submittedName>
        <fullName evidence="2">Uncharacterized protein</fullName>
    </submittedName>
</protein>
<evidence type="ECO:0000313" key="3">
    <source>
        <dbReference type="Proteomes" id="UP000605846"/>
    </source>
</evidence>